<comment type="function">
    <text evidence="8">Part of the ABC transporter complex CysAWTP (TC 3.A.1.6.1) involved in sulfate/thiosulfate import. Probably responsible for the translocation of the substrate across the membrane.</text>
</comment>
<organism evidence="11 12">
    <name type="scientific">Planktothricoides raciborskii FACHB-1370</name>
    <dbReference type="NCBI Taxonomy" id="2949576"/>
    <lineage>
        <taxon>Bacteria</taxon>
        <taxon>Bacillati</taxon>
        <taxon>Cyanobacteriota</taxon>
        <taxon>Cyanophyceae</taxon>
        <taxon>Oscillatoriophycideae</taxon>
        <taxon>Oscillatoriales</taxon>
        <taxon>Oscillatoriaceae</taxon>
        <taxon>Planktothricoides</taxon>
    </lineage>
</organism>
<keyword evidence="3 9" id="KW-0813">Transport</keyword>
<evidence type="ECO:0000313" key="12">
    <source>
        <dbReference type="Proteomes" id="UP000641954"/>
    </source>
</evidence>
<dbReference type="NCBIfam" id="TIGR02139">
    <property type="entry name" value="permease_CysT"/>
    <property type="match status" value="1"/>
</dbReference>
<proteinExistence type="inferred from homology"/>
<evidence type="ECO:0000256" key="1">
    <source>
        <dbReference type="ARBA" id="ARBA00004141"/>
    </source>
</evidence>
<feature type="transmembrane region" description="Helical" evidence="9">
    <location>
        <begin position="93"/>
        <end position="115"/>
    </location>
</feature>
<dbReference type="PROSITE" id="PS50928">
    <property type="entry name" value="ABC_TM1"/>
    <property type="match status" value="1"/>
</dbReference>
<evidence type="ECO:0000256" key="2">
    <source>
        <dbReference type="ARBA" id="ARBA00011779"/>
    </source>
</evidence>
<dbReference type="InterPro" id="IPR000515">
    <property type="entry name" value="MetI-like"/>
</dbReference>
<dbReference type="CDD" id="cd06261">
    <property type="entry name" value="TM_PBP2"/>
    <property type="match status" value="1"/>
</dbReference>
<gene>
    <name evidence="11" type="primary">cysT</name>
    <name evidence="11" type="ORF">H6G72_00950</name>
</gene>
<keyword evidence="5 9" id="KW-1133">Transmembrane helix</keyword>
<feature type="transmembrane region" description="Helical" evidence="9">
    <location>
        <begin position="12"/>
        <end position="32"/>
    </location>
</feature>
<accession>A0ABR8E746</accession>
<dbReference type="EMBL" id="JACJSK010000001">
    <property type="protein sequence ID" value="MBD2542466.1"/>
    <property type="molecule type" value="Genomic_DNA"/>
</dbReference>
<comment type="caution">
    <text evidence="11">The sequence shown here is derived from an EMBL/GenBank/DDBJ whole genome shotgun (WGS) entry which is preliminary data.</text>
</comment>
<feature type="transmembrane region" description="Helical" evidence="9">
    <location>
        <begin position="52"/>
        <end position="81"/>
    </location>
</feature>
<feature type="domain" description="ABC transmembrane type-1" evidence="10">
    <location>
        <begin position="55"/>
        <end position="258"/>
    </location>
</feature>
<comment type="subcellular location">
    <subcellularLocation>
        <location evidence="9">Cell inner membrane</location>
        <topology evidence="9">Multi-pass membrane protein</topology>
    </subcellularLocation>
    <subcellularLocation>
        <location evidence="1">Membrane</location>
        <topology evidence="1">Multi-pass membrane protein</topology>
    </subcellularLocation>
</comment>
<evidence type="ECO:0000256" key="3">
    <source>
        <dbReference type="ARBA" id="ARBA00022448"/>
    </source>
</evidence>
<evidence type="ECO:0000313" key="11">
    <source>
        <dbReference type="EMBL" id="MBD2542466.1"/>
    </source>
</evidence>
<keyword evidence="4 9" id="KW-0812">Transmembrane</keyword>
<dbReference type="InterPro" id="IPR005667">
    <property type="entry name" value="Sulph_transpt2"/>
</dbReference>
<comment type="caution">
    <text evidence="9">Lacks conserved residue(s) required for the propagation of feature annotation.</text>
</comment>
<comment type="function">
    <text evidence="9">Part of the ABC transporter complex (TC 3.A.1.6.1) involved in sulfate/thiosulfate import.</text>
</comment>
<dbReference type="PANTHER" id="PTHR30406:SF8">
    <property type="entry name" value="SULFATE TRANSPORT SYSTEM PERMEASE PROTEIN CYST"/>
    <property type="match status" value="1"/>
</dbReference>
<comment type="similarity">
    <text evidence="9">Belongs to the binding-protein-dependent transport system permease family. CysTW subfamily.</text>
</comment>
<evidence type="ECO:0000256" key="9">
    <source>
        <dbReference type="RuleBase" id="RU366001"/>
    </source>
</evidence>
<name>A0ABR8E746_9CYAN</name>
<evidence type="ECO:0000259" key="10">
    <source>
        <dbReference type="PROSITE" id="PS50928"/>
    </source>
</evidence>
<evidence type="ECO:0000256" key="4">
    <source>
        <dbReference type="ARBA" id="ARBA00022692"/>
    </source>
</evidence>
<reference evidence="11 12" key="1">
    <citation type="journal article" date="2020" name="ISME J.">
        <title>Comparative genomics reveals insights into cyanobacterial evolution and habitat adaptation.</title>
        <authorList>
            <person name="Chen M.Y."/>
            <person name="Teng W.K."/>
            <person name="Zhao L."/>
            <person name="Hu C.X."/>
            <person name="Zhou Y.K."/>
            <person name="Han B.P."/>
            <person name="Song L.R."/>
            <person name="Shu W.S."/>
        </authorList>
    </citation>
    <scope>NUCLEOTIDE SEQUENCE [LARGE SCALE GENOMIC DNA]</scope>
    <source>
        <strain evidence="11 12">FACHB-1370</strain>
    </source>
</reference>
<evidence type="ECO:0000256" key="8">
    <source>
        <dbReference type="ARBA" id="ARBA00025323"/>
    </source>
</evidence>
<sequence length="271" mass="29791">MRGQMPKISLPWVVLISYLVVMLLLPIAALVTKSLTLGIGEFWRIATQPIALSAYEVTFITALAAGIINGFMGTLVAWVLVRYNFPGKKIIDAAVDLPFALPTSVAGLVLATVYSDRGWIGQLFAPFGIKIAFTRLGVFVAMLFISLPFVVRTLQPVLQEMEQEIEEAAWSLGASQWQTFRRVILPPLIPPILTGIALGFSRAVGEYGSVVIVSSNIPFRDLIAPVLVFQRLEQYDYAGATVIGAVLLIVSLVLLLVINFLQQWGRRYAVR</sequence>
<feature type="transmembrane region" description="Helical" evidence="9">
    <location>
        <begin position="237"/>
        <end position="261"/>
    </location>
</feature>
<keyword evidence="7 9" id="KW-0472">Membrane</keyword>
<keyword evidence="9" id="KW-0997">Cell inner membrane</keyword>
<dbReference type="Gene3D" id="1.10.3720.10">
    <property type="entry name" value="MetI-like"/>
    <property type="match status" value="1"/>
</dbReference>
<dbReference type="PANTHER" id="PTHR30406">
    <property type="entry name" value="SULFATE TRANSPORT SYSTEM PERMEASE PROTEIN"/>
    <property type="match status" value="1"/>
</dbReference>
<evidence type="ECO:0000256" key="5">
    <source>
        <dbReference type="ARBA" id="ARBA00022989"/>
    </source>
</evidence>
<keyword evidence="12" id="KW-1185">Reference proteome</keyword>
<dbReference type="SUPFAM" id="SSF161098">
    <property type="entry name" value="MetI-like"/>
    <property type="match status" value="1"/>
</dbReference>
<dbReference type="Proteomes" id="UP000641954">
    <property type="component" value="Unassembled WGS sequence"/>
</dbReference>
<keyword evidence="9" id="KW-1003">Cell membrane</keyword>
<evidence type="ECO:0000256" key="7">
    <source>
        <dbReference type="ARBA" id="ARBA00023136"/>
    </source>
</evidence>
<evidence type="ECO:0000256" key="6">
    <source>
        <dbReference type="ARBA" id="ARBA00023032"/>
    </source>
</evidence>
<comment type="subunit">
    <text evidence="2">The complex is composed of two ATP-binding proteins (CysA), two transmembrane proteins (CysT and CysW) and a solute-binding protein (CysP).</text>
</comment>
<keyword evidence="6 9" id="KW-0764">Sulfate transport</keyword>
<dbReference type="InterPro" id="IPR035906">
    <property type="entry name" value="MetI-like_sf"/>
</dbReference>
<dbReference type="Pfam" id="PF00528">
    <property type="entry name" value="BPD_transp_1"/>
    <property type="match status" value="1"/>
</dbReference>
<feature type="transmembrane region" description="Helical" evidence="9">
    <location>
        <begin position="183"/>
        <end position="204"/>
    </location>
</feature>
<dbReference type="InterPro" id="IPR011865">
    <property type="entry name" value="CysT_permease"/>
</dbReference>
<dbReference type="NCBIfam" id="TIGR00969">
    <property type="entry name" value="3a0106s02"/>
    <property type="match status" value="1"/>
</dbReference>
<feature type="transmembrane region" description="Helical" evidence="9">
    <location>
        <begin position="127"/>
        <end position="151"/>
    </location>
</feature>
<protein>
    <recommendedName>
        <fullName evidence="9">Sulfate transport system permease protein CysT</fullName>
    </recommendedName>
</protein>